<dbReference type="InterPro" id="IPR042070">
    <property type="entry name" value="PucR_C-HTH_sf"/>
</dbReference>
<dbReference type="AlphaFoldDB" id="A0AAW6B1T6"/>
<dbReference type="PANTHER" id="PTHR33744">
    <property type="entry name" value="CARBOHYDRATE DIACID REGULATOR"/>
    <property type="match status" value="1"/>
</dbReference>
<dbReference type="PANTHER" id="PTHR33744:SF15">
    <property type="entry name" value="CARBOHYDRATE DIACID REGULATOR"/>
    <property type="match status" value="1"/>
</dbReference>
<feature type="domain" description="Putative sugar diacid recognition" evidence="1">
    <location>
        <begin position="4"/>
        <end position="132"/>
    </location>
</feature>
<name>A0AAW6B1T6_CLOSY</name>
<sequence>MIEVDLARKFIEQITQYTDYNINIMNEQGYIIASRDSKRVGTFHEVAYHIITGKEDMAVTSGENDYPGVRPGINMVINIDGKRAGVVGITGDPEQIKPVALITKMAIEAMLKYEKQHEELMRRQNRKERFLSLLIHEEYTDPATLRSVARQLNYSEEMIRIPILCILPDGLAESFLETIKKGSRHSKEDISFTLDRERALIFKTVQGDRKHLFAEYKDMILDYLCDALRLLHQQGIKCRYFVGSFQNSFSQYYFGYKHCKWLEESVEFEENTAFFYDYSWDYLKSVMPMNELQRVFQIYDTILEPDFLHSYIEIVGALMKTNWNLVEASQLLFMHKNTLVYRYNKLKERLNINPIVSSCDRYFVEAFYMYLNKKI</sequence>
<dbReference type="EMBL" id="JAQLGM010000023">
    <property type="protein sequence ID" value="MDB2000627.1"/>
    <property type="molecule type" value="Genomic_DNA"/>
</dbReference>
<evidence type="ECO:0000313" key="3">
    <source>
        <dbReference type="EMBL" id="MDB2000627.1"/>
    </source>
</evidence>
<dbReference type="Pfam" id="PF13556">
    <property type="entry name" value="HTH_30"/>
    <property type="match status" value="1"/>
</dbReference>
<proteinExistence type="predicted"/>
<dbReference type="RefSeq" id="WP_118021143.1">
    <property type="nucleotide sequence ID" value="NZ_CACRUA010000047.1"/>
</dbReference>
<protein>
    <submittedName>
        <fullName evidence="3">Helix-turn-helix domain-containing protein</fullName>
    </submittedName>
</protein>
<evidence type="ECO:0000259" key="2">
    <source>
        <dbReference type="Pfam" id="PF13556"/>
    </source>
</evidence>
<accession>A0AAW6B1T6</accession>
<dbReference type="InterPro" id="IPR025736">
    <property type="entry name" value="PucR_C-HTH_dom"/>
</dbReference>
<organism evidence="3 4">
    <name type="scientific">Clostridium symbiosum</name>
    <name type="common">Bacteroides symbiosus</name>
    <dbReference type="NCBI Taxonomy" id="1512"/>
    <lineage>
        <taxon>Bacteria</taxon>
        <taxon>Bacillati</taxon>
        <taxon>Bacillota</taxon>
        <taxon>Clostridia</taxon>
        <taxon>Lachnospirales</taxon>
        <taxon>Lachnospiraceae</taxon>
        <taxon>Otoolea</taxon>
    </lineage>
</organism>
<dbReference type="InterPro" id="IPR051448">
    <property type="entry name" value="CdaR-like_regulators"/>
</dbReference>
<dbReference type="InterPro" id="IPR008599">
    <property type="entry name" value="Diacid_rec"/>
</dbReference>
<evidence type="ECO:0000259" key="1">
    <source>
        <dbReference type="Pfam" id="PF05651"/>
    </source>
</evidence>
<comment type="caution">
    <text evidence="3">The sequence shown here is derived from an EMBL/GenBank/DDBJ whole genome shotgun (WGS) entry which is preliminary data.</text>
</comment>
<reference evidence="3" key="1">
    <citation type="submission" date="2023-01" db="EMBL/GenBank/DDBJ databases">
        <title>Human gut microbiome strain richness.</title>
        <authorList>
            <person name="Chen-Liaw A."/>
        </authorList>
    </citation>
    <scope>NUCLEOTIDE SEQUENCE</scope>
    <source>
        <strain evidence="3">B1_m1001713B170214d0_201011</strain>
    </source>
</reference>
<gene>
    <name evidence="3" type="ORF">PM006_10495</name>
</gene>
<dbReference type="Proteomes" id="UP001300871">
    <property type="component" value="Unassembled WGS sequence"/>
</dbReference>
<feature type="domain" description="PucR C-terminal helix-turn-helix" evidence="2">
    <location>
        <begin position="312"/>
        <end position="353"/>
    </location>
</feature>
<evidence type="ECO:0000313" key="4">
    <source>
        <dbReference type="Proteomes" id="UP001300871"/>
    </source>
</evidence>
<dbReference type="Gene3D" id="1.10.10.2840">
    <property type="entry name" value="PucR C-terminal helix-turn-helix domain"/>
    <property type="match status" value="1"/>
</dbReference>
<dbReference type="Pfam" id="PF05651">
    <property type="entry name" value="Diacid_rec"/>
    <property type="match status" value="1"/>
</dbReference>